<dbReference type="InterPro" id="IPR050204">
    <property type="entry name" value="AraC_XylS_family_regulators"/>
</dbReference>
<name>A0AAW8T148_9ENTE</name>
<dbReference type="Pfam" id="PF12833">
    <property type="entry name" value="HTH_18"/>
    <property type="match status" value="1"/>
</dbReference>
<dbReference type="GO" id="GO:0043565">
    <property type="term" value="F:sequence-specific DNA binding"/>
    <property type="evidence" value="ECO:0007669"/>
    <property type="project" value="InterPro"/>
</dbReference>
<evidence type="ECO:0000259" key="4">
    <source>
        <dbReference type="PROSITE" id="PS01124"/>
    </source>
</evidence>
<comment type="caution">
    <text evidence="5">The sequence shown here is derived from an EMBL/GenBank/DDBJ whole genome shotgun (WGS) entry which is preliminary data.</text>
</comment>
<keyword evidence="3" id="KW-0804">Transcription</keyword>
<evidence type="ECO:0000256" key="2">
    <source>
        <dbReference type="ARBA" id="ARBA00023125"/>
    </source>
</evidence>
<keyword evidence="1" id="KW-0805">Transcription regulation</keyword>
<dbReference type="EMBL" id="JARPXM010000017">
    <property type="protein sequence ID" value="MDT2539411.1"/>
    <property type="molecule type" value="Genomic_DNA"/>
</dbReference>
<dbReference type="SMART" id="SM00342">
    <property type="entry name" value="HTH_ARAC"/>
    <property type="match status" value="1"/>
</dbReference>
<dbReference type="PROSITE" id="PS01124">
    <property type="entry name" value="HTH_ARAC_FAMILY_2"/>
    <property type="match status" value="1"/>
</dbReference>
<dbReference type="Proteomes" id="UP001249240">
    <property type="component" value="Unassembled WGS sequence"/>
</dbReference>
<evidence type="ECO:0000256" key="1">
    <source>
        <dbReference type="ARBA" id="ARBA00023015"/>
    </source>
</evidence>
<dbReference type="RefSeq" id="WP_028020342.1">
    <property type="nucleotide sequence ID" value="NZ_CABLCA010000005.1"/>
</dbReference>
<dbReference type="InterPro" id="IPR009057">
    <property type="entry name" value="Homeodomain-like_sf"/>
</dbReference>
<dbReference type="SUPFAM" id="SSF46689">
    <property type="entry name" value="Homeodomain-like"/>
    <property type="match status" value="1"/>
</dbReference>
<dbReference type="PANTHER" id="PTHR46796">
    <property type="entry name" value="HTH-TYPE TRANSCRIPTIONAL ACTIVATOR RHAS-RELATED"/>
    <property type="match status" value="1"/>
</dbReference>
<dbReference type="InterPro" id="IPR018060">
    <property type="entry name" value="HTH_AraC"/>
</dbReference>
<evidence type="ECO:0000313" key="5">
    <source>
        <dbReference type="EMBL" id="MDT2539411.1"/>
    </source>
</evidence>
<feature type="domain" description="HTH araC/xylS-type" evidence="4">
    <location>
        <begin position="160"/>
        <end position="260"/>
    </location>
</feature>
<keyword evidence="2" id="KW-0238">DNA-binding</keyword>
<reference evidence="5" key="1">
    <citation type="submission" date="2023-03" db="EMBL/GenBank/DDBJ databases">
        <authorList>
            <person name="Shen W."/>
            <person name="Cai J."/>
        </authorList>
    </citation>
    <scope>NUCLEOTIDE SEQUENCE</scope>
    <source>
        <strain evidence="5">B646-2</strain>
    </source>
</reference>
<proteinExistence type="predicted"/>
<evidence type="ECO:0000256" key="3">
    <source>
        <dbReference type="ARBA" id="ARBA00023163"/>
    </source>
</evidence>
<gene>
    <name evidence="5" type="ORF">P7D78_14840</name>
</gene>
<organism evidence="5 6">
    <name type="scientific">Enterococcus raffinosus</name>
    <dbReference type="NCBI Taxonomy" id="71452"/>
    <lineage>
        <taxon>Bacteria</taxon>
        <taxon>Bacillati</taxon>
        <taxon>Bacillota</taxon>
        <taxon>Bacilli</taxon>
        <taxon>Lactobacillales</taxon>
        <taxon>Enterococcaceae</taxon>
        <taxon>Enterococcus</taxon>
    </lineage>
</organism>
<dbReference type="AlphaFoldDB" id="A0AAW8T148"/>
<evidence type="ECO:0000313" key="6">
    <source>
        <dbReference type="Proteomes" id="UP001249240"/>
    </source>
</evidence>
<accession>A0AAW8T148</accession>
<dbReference type="Gene3D" id="1.10.10.60">
    <property type="entry name" value="Homeodomain-like"/>
    <property type="match status" value="1"/>
</dbReference>
<protein>
    <submittedName>
        <fullName evidence="5">Helix-turn-helix domain-containing protein</fullName>
    </submittedName>
</protein>
<sequence length="271" mass="31263">MLNNESISQSTLPKINADSIIMRPHEALLPYIANYTFTNPSKMSTQQTILPIISSTLVCTFQNGKFTAGLRGVNTRSTMIADYARQFDFMFLVEFHAAGLYPFLQIDQNYLADDGFLFNDLNRSLSQQIAEGYFTAKDILSLTNKLDHIFLTHLTNKQINPTFSIAFEKLLKCKGDIRVKDLASETYYSEKQLNRLFMKYAGAQIKTCSRIIRMKNATHLLQENQRISRLFEQTGHHDDAHFLRDFSDIYGITPKKYLENMSVFYNDPYKL</sequence>
<dbReference type="GO" id="GO:0003700">
    <property type="term" value="F:DNA-binding transcription factor activity"/>
    <property type="evidence" value="ECO:0007669"/>
    <property type="project" value="InterPro"/>
</dbReference>